<evidence type="ECO:0000256" key="1">
    <source>
        <dbReference type="SAM" id="Phobius"/>
    </source>
</evidence>
<feature type="transmembrane region" description="Helical" evidence="1">
    <location>
        <begin position="92"/>
        <end position="113"/>
    </location>
</feature>
<keyword evidence="1" id="KW-0812">Transmembrane</keyword>
<feature type="transmembrane region" description="Helical" evidence="1">
    <location>
        <begin position="178"/>
        <end position="202"/>
    </location>
</feature>
<dbReference type="RefSeq" id="XP_038055604.1">
    <property type="nucleotide sequence ID" value="XM_038199676.1"/>
</dbReference>
<keyword evidence="1" id="KW-1133">Transmembrane helix</keyword>
<organism evidence="2 3">
    <name type="scientific">Patiria miniata</name>
    <name type="common">Bat star</name>
    <name type="synonym">Asterina miniata</name>
    <dbReference type="NCBI Taxonomy" id="46514"/>
    <lineage>
        <taxon>Eukaryota</taxon>
        <taxon>Metazoa</taxon>
        <taxon>Echinodermata</taxon>
        <taxon>Eleutherozoa</taxon>
        <taxon>Asterozoa</taxon>
        <taxon>Asteroidea</taxon>
        <taxon>Valvatacea</taxon>
        <taxon>Valvatida</taxon>
        <taxon>Asterinidae</taxon>
        <taxon>Patiria</taxon>
    </lineage>
</organism>
<reference evidence="2" key="1">
    <citation type="submission" date="2022-11" db="UniProtKB">
        <authorList>
            <consortium name="EnsemblMetazoa"/>
        </authorList>
    </citation>
    <scope>IDENTIFICATION</scope>
</reference>
<name>A0A913ZVS0_PATMI</name>
<keyword evidence="3" id="KW-1185">Reference proteome</keyword>
<dbReference type="EnsemblMetazoa" id="XM_038199676.1">
    <property type="protein sequence ID" value="XP_038055604.1"/>
    <property type="gene ID" value="LOC119727678"/>
</dbReference>
<dbReference type="AlphaFoldDB" id="A0A913ZVS0"/>
<dbReference type="OrthoDB" id="10359202at2759"/>
<dbReference type="OMA" id="MSHREEF"/>
<dbReference type="GeneID" id="119727678"/>
<proteinExistence type="predicted"/>
<sequence length="412" mass="46930">MEKGPFLVRTCLRILGLLPGPRSETIAGRCASLWNRCRHRSLYGSMEDEEMSCGIVSFLALTSVVLLHFVDLAIICVDFVGKQKDTVFVISYLTYLPHLTMTLLFCLGMRLYLSFVYDPNRDRLAVFSVDYLKARSEYSPGNLWLRLAVFMALPMVCIVMKFLVFFKESGSAYCPRDAFVYIRTIGGVAGYALYGIFCFVIHSLQMSHREEFHVDAVKISQRAASEIETTKSDIRKLCFGFRSFRDLVGAWLVLSFSLAVFGVFFMIPYTMDTLPEIRKHLKREESNLLLWTVFTWCDKILFLAGPLLAAGGLNVGLPWRIFRESILQAWDRHGAEYTEDVKDERADRADSKTLDEIITHISLLKDGGSWIKSTLIFSIISIYLGTTLDPSQDLDPWIGLACRPYFNDTDPH</sequence>
<dbReference type="Proteomes" id="UP000887568">
    <property type="component" value="Unplaced"/>
</dbReference>
<evidence type="ECO:0000313" key="2">
    <source>
        <dbReference type="EnsemblMetazoa" id="XP_038055604.1"/>
    </source>
</evidence>
<protein>
    <submittedName>
        <fullName evidence="2">Uncharacterized protein</fullName>
    </submittedName>
</protein>
<feature type="transmembrane region" description="Helical" evidence="1">
    <location>
        <begin position="143"/>
        <end position="166"/>
    </location>
</feature>
<feature type="transmembrane region" description="Helical" evidence="1">
    <location>
        <begin position="248"/>
        <end position="267"/>
    </location>
</feature>
<accession>A0A913ZVS0</accession>
<feature type="transmembrane region" description="Helical" evidence="1">
    <location>
        <begin position="55"/>
        <end position="80"/>
    </location>
</feature>
<evidence type="ECO:0000313" key="3">
    <source>
        <dbReference type="Proteomes" id="UP000887568"/>
    </source>
</evidence>
<keyword evidence="1" id="KW-0472">Membrane</keyword>